<dbReference type="AlphaFoldDB" id="A0AAD5XBF9"/>
<evidence type="ECO:0000259" key="10">
    <source>
        <dbReference type="Pfam" id="PF17811"/>
    </source>
</evidence>
<evidence type="ECO:0000256" key="1">
    <source>
        <dbReference type="ARBA" id="ARBA00001954"/>
    </source>
</evidence>
<keyword evidence="7" id="KW-0539">Nucleus</keyword>
<feature type="region of interest" description="Disordered" evidence="9">
    <location>
        <begin position="211"/>
        <end position="284"/>
    </location>
</feature>
<dbReference type="InterPro" id="IPR050690">
    <property type="entry name" value="JHDM1_Histone_Demethylase"/>
</dbReference>
<dbReference type="GO" id="GO:0140680">
    <property type="term" value="F:histone H3K36me/H3K36me2 demethylase activity"/>
    <property type="evidence" value="ECO:0007669"/>
    <property type="project" value="UniProtKB-EC"/>
</dbReference>
<proteinExistence type="predicted"/>
<dbReference type="Proteomes" id="UP001211907">
    <property type="component" value="Unassembled WGS sequence"/>
</dbReference>
<feature type="compositionally biased region" description="Acidic residues" evidence="9">
    <location>
        <begin position="245"/>
        <end position="265"/>
    </location>
</feature>
<feature type="domain" description="Jumonji helical" evidence="10">
    <location>
        <begin position="1"/>
        <end position="48"/>
    </location>
</feature>
<comment type="caution">
    <text evidence="11">The sequence shown here is derived from an EMBL/GenBank/DDBJ whole genome shotgun (WGS) entry which is preliminary data.</text>
</comment>
<evidence type="ECO:0000256" key="9">
    <source>
        <dbReference type="SAM" id="MobiDB-lite"/>
    </source>
</evidence>
<dbReference type="Pfam" id="PF17811">
    <property type="entry name" value="JHD"/>
    <property type="match status" value="1"/>
</dbReference>
<keyword evidence="6" id="KW-0223">Dioxygenase</keyword>
<evidence type="ECO:0000256" key="5">
    <source>
        <dbReference type="ARBA" id="ARBA00022853"/>
    </source>
</evidence>
<feature type="compositionally biased region" description="Acidic residues" evidence="9">
    <location>
        <begin position="211"/>
        <end position="238"/>
    </location>
</feature>
<sequence length="385" mass="43540">MNISGQLEIYDIENKTDVPLKFRFPYFLPMQFYAAKYYLSVLKPPKLNPSQPFAEQQETLLPLLPPQHQHPLSKYELSGLLVLSRFLTRQMTALDDTWKPNAKMRAFIRASIPAEITNVRRLVKKFGEVVRSRCRESGIEVRPARSVSTTRTRKKTIDLVTTNGWRRNVVLDDEDEGGDNLVGGSNVNSIELKPIKLTFGKRKYAIIDDDDDSNDREVAQSDDEPEYIDDLQDAEEVSDWNSGDSEAENASEEFEGIFEEEEAEEEKLSSKNNRKRTKKDGVPSVSAKILSSMMQQKQTYPAIKSHVVPVSYDVDGRLSSVKYREGNLVGIVQTPSAVHKPQLSMPLEDVKKLFTGIKTAAPSVKKPAANVYSRLSKALLKMKKK</sequence>
<evidence type="ECO:0000313" key="11">
    <source>
        <dbReference type="EMBL" id="KAJ3116953.1"/>
    </source>
</evidence>
<keyword evidence="4" id="KW-0479">Metal-binding</keyword>
<accession>A0AAD5XBF9</accession>
<keyword evidence="5" id="KW-0156">Chromatin regulator</keyword>
<comment type="subcellular location">
    <subcellularLocation>
        <location evidence="2">Nucleus</location>
    </subcellularLocation>
</comment>
<dbReference type="InterPro" id="IPR041070">
    <property type="entry name" value="JHD"/>
</dbReference>
<keyword evidence="6" id="KW-0560">Oxidoreductase</keyword>
<protein>
    <recommendedName>
        <fullName evidence="3">[histone H3]-dimethyl-L-lysine(36) demethylase</fullName>
        <ecNumber evidence="3">1.14.11.27</ecNumber>
    </recommendedName>
</protein>
<dbReference type="EC" id="1.14.11.27" evidence="3"/>
<organism evidence="11 12">
    <name type="scientific">Physocladia obscura</name>
    <dbReference type="NCBI Taxonomy" id="109957"/>
    <lineage>
        <taxon>Eukaryota</taxon>
        <taxon>Fungi</taxon>
        <taxon>Fungi incertae sedis</taxon>
        <taxon>Chytridiomycota</taxon>
        <taxon>Chytridiomycota incertae sedis</taxon>
        <taxon>Chytridiomycetes</taxon>
        <taxon>Chytridiales</taxon>
        <taxon>Chytriomycetaceae</taxon>
        <taxon>Physocladia</taxon>
    </lineage>
</organism>
<reference evidence="11" key="1">
    <citation type="submission" date="2020-05" db="EMBL/GenBank/DDBJ databases">
        <title>Phylogenomic resolution of chytrid fungi.</title>
        <authorList>
            <person name="Stajich J.E."/>
            <person name="Amses K."/>
            <person name="Simmons R."/>
            <person name="Seto K."/>
            <person name="Myers J."/>
            <person name="Bonds A."/>
            <person name="Quandt C.A."/>
            <person name="Barry K."/>
            <person name="Liu P."/>
            <person name="Grigoriev I."/>
            <person name="Longcore J.E."/>
            <person name="James T.Y."/>
        </authorList>
    </citation>
    <scope>NUCLEOTIDE SEQUENCE</scope>
    <source>
        <strain evidence="11">JEL0513</strain>
    </source>
</reference>
<evidence type="ECO:0000256" key="3">
    <source>
        <dbReference type="ARBA" id="ARBA00013246"/>
    </source>
</evidence>
<evidence type="ECO:0000256" key="4">
    <source>
        <dbReference type="ARBA" id="ARBA00022723"/>
    </source>
</evidence>
<dbReference type="PANTHER" id="PTHR23123">
    <property type="entry name" value="PHD/F-BOX CONTAINING PROTEIN"/>
    <property type="match status" value="1"/>
</dbReference>
<dbReference type="GO" id="GO:0046872">
    <property type="term" value="F:metal ion binding"/>
    <property type="evidence" value="ECO:0007669"/>
    <property type="project" value="UniProtKB-KW"/>
</dbReference>
<evidence type="ECO:0000256" key="8">
    <source>
        <dbReference type="ARBA" id="ARBA00047915"/>
    </source>
</evidence>
<evidence type="ECO:0000256" key="7">
    <source>
        <dbReference type="ARBA" id="ARBA00023242"/>
    </source>
</evidence>
<gene>
    <name evidence="11" type="ORF">HK100_000920</name>
</gene>
<dbReference type="EMBL" id="JADGJH010001194">
    <property type="protein sequence ID" value="KAJ3116953.1"/>
    <property type="molecule type" value="Genomic_DNA"/>
</dbReference>
<dbReference type="GO" id="GO:0005634">
    <property type="term" value="C:nucleus"/>
    <property type="evidence" value="ECO:0007669"/>
    <property type="project" value="UniProtKB-SubCell"/>
</dbReference>
<dbReference type="Gene3D" id="1.20.58.1360">
    <property type="match status" value="1"/>
</dbReference>
<keyword evidence="12" id="KW-1185">Reference proteome</keyword>
<evidence type="ECO:0000256" key="6">
    <source>
        <dbReference type="ARBA" id="ARBA00022964"/>
    </source>
</evidence>
<comment type="cofactor">
    <cofactor evidence="1">
        <name>Fe(2+)</name>
        <dbReference type="ChEBI" id="CHEBI:29033"/>
    </cofactor>
</comment>
<evidence type="ECO:0000313" key="12">
    <source>
        <dbReference type="Proteomes" id="UP001211907"/>
    </source>
</evidence>
<name>A0AAD5XBF9_9FUNG</name>
<evidence type="ECO:0000256" key="2">
    <source>
        <dbReference type="ARBA" id="ARBA00004123"/>
    </source>
</evidence>
<comment type="catalytic activity">
    <reaction evidence="8">
        <text>N(6),N(6)-dimethyl-L-lysyl(36)-[histone H3] + 2 2-oxoglutarate + 2 O2 = L-lysyl(36)-[histone H3] + 2 formaldehyde + 2 succinate + 2 CO2</text>
        <dbReference type="Rhea" id="RHEA:42032"/>
        <dbReference type="Rhea" id="RHEA-COMP:9785"/>
        <dbReference type="Rhea" id="RHEA-COMP:9787"/>
        <dbReference type="ChEBI" id="CHEBI:15379"/>
        <dbReference type="ChEBI" id="CHEBI:16526"/>
        <dbReference type="ChEBI" id="CHEBI:16810"/>
        <dbReference type="ChEBI" id="CHEBI:16842"/>
        <dbReference type="ChEBI" id="CHEBI:29969"/>
        <dbReference type="ChEBI" id="CHEBI:30031"/>
        <dbReference type="ChEBI" id="CHEBI:61976"/>
        <dbReference type="EC" id="1.14.11.27"/>
    </reaction>
</comment>